<dbReference type="Proteomes" id="UP000677228">
    <property type="component" value="Unassembled WGS sequence"/>
</dbReference>
<protein>
    <submittedName>
        <fullName evidence="3">Uncharacterized protein</fullName>
    </submittedName>
</protein>
<dbReference type="EMBL" id="CAJOBA010017711">
    <property type="protein sequence ID" value="CAF3896672.1"/>
    <property type="molecule type" value="Genomic_DNA"/>
</dbReference>
<dbReference type="EMBL" id="CAJOBC010021385">
    <property type="protein sequence ID" value="CAF4050895.1"/>
    <property type="molecule type" value="Genomic_DNA"/>
</dbReference>
<comment type="caution">
    <text evidence="3">The sequence shown here is derived from an EMBL/GenBank/DDBJ whole genome shotgun (WGS) entry which is preliminary data.</text>
</comment>
<dbReference type="Proteomes" id="UP000681722">
    <property type="component" value="Unassembled WGS sequence"/>
</dbReference>
<feature type="compositionally biased region" description="Basic and acidic residues" evidence="1">
    <location>
        <begin position="15"/>
        <end position="24"/>
    </location>
</feature>
<dbReference type="Proteomes" id="UP000663829">
    <property type="component" value="Unassembled WGS sequence"/>
</dbReference>
<evidence type="ECO:0000313" key="2">
    <source>
        <dbReference type="EMBL" id="CAF1121992.1"/>
    </source>
</evidence>
<evidence type="ECO:0000256" key="1">
    <source>
        <dbReference type="SAM" id="MobiDB-lite"/>
    </source>
</evidence>
<dbReference type="EMBL" id="CAJNOQ010011026">
    <property type="protein sequence ID" value="CAF1266986.1"/>
    <property type="molecule type" value="Genomic_DNA"/>
</dbReference>
<dbReference type="AlphaFoldDB" id="A0A815B7S1"/>
<evidence type="ECO:0000313" key="4">
    <source>
        <dbReference type="EMBL" id="CAF3896672.1"/>
    </source>
</evidence>
<dbReference type="OrthoDB" id="1914839at2759"/>
<dbReference type="Proteomes" id="UP000682733">
    <property type="component" value="Unassembled WGS sequence"/>
</dbReference>
<name>A0A815B7S1_9BILA</name>
<proteinExistence type="predicted"/>
<feature type="region of interest" description="Disordered" evidence="1">
    <location>
        <begin position="1"/>
        <end position="24"/>
    </location>
</feature>
<sequence>MNLGDCLEQVAPYKKKPDETHESAQEYYDQAKRLDQEQHGSQIKPDAYVRTALNDLYSAEKIPQKCTDPKTAPRNDVENYVNKQLSAMENLTQAFQSDLEKLSAFISSQQNFNNFERPLSKREVAKAEVLAILKHKVDIMKETEDEFKRSEVQQQYYKLLYISVCNVFEGSGIVSSGMVSHCLMGALSTGAEGLKWGFKILKGIVSHFTSLPGGATVEQVTRGVVSGLEKWDAHRITNALNVIGKLDTPQKFNEAANHISRQLTIIYKYQLEQCVLSQKKDSINSTSAAQQVETKCCSCVKATMDMALNKERKTSIQKVTQYAKSLILDKIKTFDVTTLPTEAGCCDCLLQRKRNKINDGEPLRPPKSLEKLNEKLIDAVCNTTGKPIISTILGTDKLKLGKPNPQTPEAKRI</sequence>
<evidence type="ECO:0000313" key="3">
    <source>
        <dbReference type="EMBL" id="CAF1266986.1"/>
    </source>
</evidence>
<dbReference type="EMBL" id="CAJNOK010010680">
    <property type="protein sequence ID" value="CAF1121992.1"/>
    <property type="molecule type" value="Genomic_DNA"/>
</dbReference>
<evidence type="ECO:0000313" key="5">
    <source>
        <dbReference type="EMBL" id="CAF4050895.1"/>
    </source>
</evidence>
<organism evidence="3 6">
    <name type="scientific">Didymodactylos carnosus</name>
    <dbReference type="NCBI Taxonomy" id="1234261"/>
    <lineage>
        <taxon>Eukaryota</taxon>
        <taxon>Metazoa</taxon>
        <taxon>Spiralia</taxon>
        <taxon>Gnathifera</taxon>
        <taxon>Rotifera</taxon>
        <taxon>Eurotatoria</taxon>
        <taxon>Bdelloidea</taxon>
        <taxon>Philodinida</taxon>
        <taxon>Philodinidae</taxon>
        <taxon>Didymodactylos</taxon>
    </lineage>
</organism>
<reference evidence="3" key="1">
    <citation type="submission" date="2021-02" db="EMBL/GenBank/DDBJ databases">
        <authorList>
            <person name="Nowell W R."/>
        </authorList>
    </citation>
    <scope>NUCLEOTIDE SEQUENCE</scope>
</reference>
<accession>A0A815B7S1</accession>
<gene>
    <name evidence="3" type="ORF">GPM918_LOCUS26890</name>
    <name evidence="2" type="ORF">OVA965_LOCUS20226</name>
    <name evidence="5" type="ORF">SRO942_LOCUS27118</name>
    <name evidence="4" type="ORF">TMI583_LOCUS20542</name>
</gene>
<evidence type="ECO:0000313" key="6">
    <source>
        <dbReference type="Proteomes" id="UP000663829"/>
    </source>
</evidence>
<keyword evidence="6" id="KW-1185">Reference proteome</keyword>